<comment type="caution">
    <text evidence="1">The sequence shown here is derived from an EMBL/GenBank/DDBJ whole genome shotgun (WGS) entry which is preliminary data.</text>
</comment>
<evidence type="ECO:0000313" key="1">
    <source>
        <dbReference type="EMBL" id="KIG16184.1"/>
    </source>
</evidence>
<evidence type="ECO:0000313" key="2">
    <source>
        <dbReference type="Proteomes" id="UP000031599"/>
    </source>
</evidence>
<sequence length="38" mass="4122">MGTKQGRTKTLVDARTGEVVGSGPIGIERIIYPRHVID</sequence>
<dbReference type="EMBL" id="JMCC02000042">
    <property type="protein sequence ID" value="KIG16184.1"/>
    <property type="molecule type" value="Genomic_DNA"/>
</dbReference>
<proteinExistence type="predicted"/>
<protein>
    <submittedName>
        <fullName evidence="1">Uncharacterized protein</fullName>
    </submittedName>
</protein>
<organism evidence="1 2">
    <name type="scientific">Enhygromyxa salina</name>
    <dbReference type="NCBI Taxonomy" id="215803"/>
    <lineage>
        <taxon>Bacteria</taxon>
        <taxon>Pseudomonadati</taxon>
        <taxon>Myxococcota</taxon>
        <taxon>Polyangia</taxon>
        <taxon>Nannocystales</taxon>
        <taxon>Nannocystaceae</taxon>
        <taxon>Enhygromyxa</taxon>
    </lineage>
</organism>
<accession>A0A0C1ZEV5</accession>
<dbReference type="Proteomes" id="UP000031599">
    <property type="component" value="Unassembled WGS sequence"/>
</dbReference>
<gene>
    <name evidence="1" type="ORF">DB30_04902</name>
</gene>
<name>A0A0C1ZEV5_9BACT</name>
<dbReference type="AlphaFoldDB" id="A0A0C1ZEV5"/>
<reference evidence="1 2" key="1">
    <citation type="submission" date="2014-12" db="EMBL/GenBank/DDBJ databases">
        <title>Genome assembly of Enhygromyxa salina DSM 15201.</title>
        <authorList>
            <person name="Sharma G."/>
            <person name="Subramanian S."/>
        </authorList>
    </citation>
    <scope>NUCLEOTIDE SEQUENCE [LARGE SCALE GENOMIC DNA]</scope>
    <source>
        <strain evidence="1 2">DSM 15201</strain>
    </source>
</reference>